<keyword evidence="1" id="KW-0472">Membrane</keyword>
<protein>
    <submittedName>
        <fullName evidence="2">Efflux RND transporter permease subunit</fullName>
    </submittedName>
</protein>
<feature type="transmembrane region" description="Helical" evidence="1">
    <location>
        <begin position="881"/>
        <end position="899"/>
    </location>
</feature>
<sequence>MESLGKWSINNRVTVNLIMIFIIVAGLITVMNMRRELNPQFALDMINVSVVYPGASPEDVEEGICIKIEEKLKGIEGINRTFSNAYEGRGSLTVELDSDADDRRVLDDIKAEVDRIDTFPEDAEDPVITEIINRNPAITVAVYGDVSEKLLREIAERIRDDLTDTRSISLADLVGVRDYEISIEVSEENLRRYGISFDDVVRAVKTGSVDLPGGNIKTLQGEILIRAKGQLYIGKEFEEIPLITLKDGAIVRLGQVATVIDGFEDIDMKARFNGQPAALVQVNRTNMEDLIQVSRTVRDYVEKCRDTMPEGVKLATWFDLAPLVQDRIDMLLRNGAQGIVLVFIALALFLNLRLAFWVSVGIPISFMGAFLILDYNGETINMISLFAFIMTLGILVDDAIIIGENIYTHFNRGKSPARSVIDGLKEVGGPVVMAVSTTIVAFIPLLFITGIIGKFIAVMPRAVIAILIISLGEVLIILPAHLSGALTRSALKTDSKPSWHDRIRLKVDHLLNIVIEKYYTQALKYVVKNRYFTFAVGLGALIISLGIVAGGYVPFVFFPKGESDWIIAEVGYPLGTPYKVTEGAIEHLEQQAFKLNGYFGNRSGDNGDLVINTFALVGMIPRRDWKPGETGGHCGEVWIELVPSEKRRDLSVNMVLNKWRGLTGEIPGLETLTFTTLEGGPGGNPIEIQLIGADFKQLRQAADELKAEIRTYPGTFDIMDNFKPGKEEKQVKIKEGARSLGVTMSNIARQLRQAFYGDEALRIQRGRDDLKVMVRYAESDRRSISGIEDMRIRTIDGQEIPIEEVADITYGRAYSVIRRVDRKRVITVISNLDESIANASKIVADINKDFLPKLIERYPGLEYDLEGQEKRTRESLGSLKNGYVLALMGIFLLLASQFRSYIQPVIIMMAIPFGLIGAIAGHLIMGLQITMISIFGIVALSGIVVNDSLILIDFINRAARNGAEIETAVVESGKVRFRPVLLTSITTIAGLLPLLLERSFQAQFLIPMAVSISFGLLVATVLTLLYVPALYLIVRDVSNVFEGLSTKKPTLTPNP</sequence>
<dbReference type="Gene3D" id="3.30.2090.10">
    <property type="entry name" value="Multidrug efflux transporter AcrB TolC docking domain, DN and DC subdomains"/>
    <property type="match status" value="2"/>
</dbReference>
<dbReference type="PANTHER" id="PTHR32063:SF33">
    <property type="entry name" value="RND SUPERFAMILY EFFLUX PUMP PERMEASE COMPONENT"/>
    <property type="match status" value="1"/>
</dbReference>
<evidence type="ECO:0000256" key="1">
    <source>
        <dbReference type="SAM" id="Phobius"/>
    </source>
</evidence>
<dbReference type="PRINTS" id="PR00702">
    <property type="entry name" value="ACRIFLAVINRP"/>
</dbReference>
<reference evidence="2 3" key="1">
    <citation type="submission" date="2020-08" db="EMBL/GenBank/DDBJ databases">
        <title>Bridging the membrane lipid divide: bacteria of the FCB group superphylum have the potential to synthesize archaeal ether lipids.</title>
        <authorList>
            <person name="Villanueva L."/>
            <person name="Von Meijenfeldt F.A.B."/>
            <person name="Westbye A.B."/>
            <person name="Yadav S."/>
            <person name="Hopmans E.C."/>
            <person name="Dutilh B.E."/>
            <person name="Sinninghe Damste J.S."/>
        </authorList>
    </citation>
    <scope>NUCLEOTIDE SEQUENCE [LARGE SCALE GENOMIC DNA]</scope>
    <source>
        <strain evidence="2">NIOZ-UU82</strain>
    </source>
</reference>
<feature type="transmembrane region" description="Helical" evidence="1">
    <location>
        <begin position="13"/>
        <end position="31"/>
    </location>
</feature>
<evidence type="ECO:0000313" key="2">
    <source>
        <dbReference type="EMBL" id="MBC8198566.1"/>
    </source>
</evidence>
<keyword evidence="1" id="KW-1133">Transmembrane helix</keyword>
<dbReference type="SUPFAM" id="SSF82866">
    <property type="entry name" value="Multidrug efflux transporter AcrB transmembrane domain"/>
    <property type="match status" value="2"/>
</dbReference>
<dbReference type="InterPro" id="IPR001036">
    <property type="entry name" value="Acrflvin-R"/>
</dbReference>
<feature type="transmembrane region" description="Helical" evidence="1">
    <location>
        <begin position="331"/>
        <end position="350"/>
    </location>
</feature>
<feature type="transmembrane region" description="Helical" evidence="1">
    <location>
        <begin position="1008"/>
        <end position="1034"/>
    </location>
</feature>
<accession>A0A8J6N455</accession>
<comment type="caution">
    <text evidence="2">The sequence shown here is derived from an EMBL/GenBank/DDBJ whole genome shotgun (WGS) entry which is preliminary data.</text>
</comment>
<dbReference type="Gene3D" id="3.30.70.1430">
    <property type="entry name" value="Multidrug efflux transporter AcrB pore domain"/>
    <property type="match status" value="2"/>
</dbReference>
<feature type="transmembrane region" description="Helical" evidence="1">
    <location>
        <begin position="905"/>
        <end position="925"/>
    </location>
</feature>
<dbReference type="SUPFAM" id="SSF82714">
    <property type="entry name" value="Multidrug efflux transporter AcrB TolC docking domain, DN and DC subdomains"/>
    <property type="match status" value="2"/>
</dbReference>
<dbReference type="Gene3D" id="3.30.70.1320">
    <property type="entry name" value="Multidrug efflux transporter AcrB pore domain like"/>
    <property type="match status" value="1"/>
</dbReference>
<gene>
    <name evidence="2" type="ORF">H8E80_00760</name>
</gene>
<dbReference type="GO" id="GO:0005886">
    <property type="term" value="C:plasma membrane"/>
    <property type="evidence" value="ECO:0007669"/>
    <property type="project" value="TreeGrafter"/>
</dbReference>
<organism evidence="2 3">
    <name type="scientific">Candidatus Desulfaltia bathyphila</name>
    <dbReference type="NCBI Taxonomy" id="2841697"/>
    <lineage>
        <taxon>Bacteria</taxon>
        <taxon>Pseudomonadati</taxon>
        <taxon>Thermodesulfobacteriota</taxon>
        <taxon>Desulfobacteria</taxon>
        <taxon>Desulfobacterales</taxon>
        <taxon>Desulfobacterales incertae sedis</taxon>
        <taxon>Candidatus Desulfaltia</taxon>
    </lineage>
</organism>
<feature type="transmembrane region" description="Helical" evidence="1">
    <location>
        <begin position="427"/>
        <end position="450"/>
    </location>
</feature>
<dbReference type="Gene3D" id="3.30.70.1440">
    <property type="entry name" value="Multidrug efflux transporter AcrB pore domain"/>
    <property type="match status" value="1"/>
</dbReference>
<feature type="transmembrane region" description="Helical" evidence="1">
    <location>
        <begin position="531"/>
        <end position="558"/>
    </location>
</feature>
<dbReference type="EMBL" id="JACNLL010000010">
    <property type="protein sequence ID" value="MBC8198566.1"/>
    <property type="molecule type" value="Genomic_DNA"/>
</dbReference>
<feature type="transmembrane region" description="Helical" evidence="1">
    <location>
        <begin position="462"/>
        <end position="482"/>
    </location>
</feature>
<keyword evidence="1" id="KW-0812">Transmembrane</keyword>
<dbReference type="SUPFAM" id="SSF82693">
    <property type="entry name" value="Multidrug efflux transporter AcrB pore domain, PN1, PN2, PC1 and PC2 subdomains"/>
    <property type="match status" value="2"/>
</dbReference>
<proteinExistence type="predicted"/>
<dbReference type="InterPro" id="IPR027463">
    <property type="entry name" value="AcrB_DN_DC_subdom"/>
</dbReference>
<feature type="transmembrane region" description="Helical" evidence="1">
    <location>
        <begin position="975"/>
        <end position="996"/>
    </location>
</feature>
<dbReference type="Pfam" id="PF00873">
    <property type="entry name" value="ACR_tran"/>
    <property type="match status" value="1"/>
</dbReference>
<dbReference type="Proteomes" id="UP000603545">
    <property type="component" value="Unassembled WGS sequence"/>
</dbReference>
<dbReference type="AlphaFoldDB" id="A0A8J6N455"/>
<feature type="transmembrane region" description="Helical" evidence="1">
    <location>
        <begin position="356"/>
        <end position="373"/>
    </location>
</feature>
<dbReference type="Gene3D" id="1.20.1640.10">
    <property type="entry name" value="Multidrug efflux transporter AcrB transmembrane domain"/>
    <property type="match status" value="2"/>
</dbReference>
<dbReference type="PANTHER" id="PTHR32063">
    <property type="match status" value="1"/>
</dbReference>
<dbReference type="GO" id="GO:0042910">
    <property type="term" value="F:xenobiotic transmembrane transporter activity"/>
    <property type="evidence" value="ECO:0007669"/>
    <property type="project" value="TreeGrafter"/>
</dbReference>
<evidence type="ECO:0000313" key="3">
    <source>
        <dbReference type="Proteomes" id="UP000603545"/>
    </source>
</evidence>
<feature type="transmembrane region" description="Helical" evidence="1">
    <location>
        <begin position="932"/>
        <end position="955"/>
    </location>
</feature>
<name>A0A8J6N455_9BACT</name>
<feature type="transmembrane region" description="Helical" evidence="1">
    <location>
        <begin position="385"/>
        <end position="407"/>
    </location>
</feature>